<dbReference type="SUPFAM" id="SSF46785">
    <property type="entry name" value="Winged helix' DNA-binding domain"/>
    <property type="match status" value="1"/>
</dbReference>
<dbReference type="Pfam" id="PF00392">
    <property type="entry name" value="GntR"/>
    <property type="match status" value="1"/>
</dbReference>
<organism evidence="5 6">
    <name type="scientific">Teichococcus aerophilus</name>
    <dbReference type="NCBI Taxonomy" id="1224513"/>
    <lineage>
        <taxon>Bacteria</taxon>
        <taxon>Pseudomonadati</taxon>
        <taxon>Pseudomonadota</taxon>
        <taxon>Alphaproteobacteria</taxon>
        <taxon>Acetobacterales</taxon>
        <taxon>Roseomonadaceae</taxon>
        <taxon>Roseomonas</taxon>
    </lineage>
</organism>
<dbReference type="InterPro" id="IPR011711">
    <property type="entry name" value="GntR_C"/>
</dbReference>
<dbReference type="SUPFAM" id="SSF48008">
    <property type="entry name" value="GntR ligand-binding domain-like"/>
    <property type="match status" value="1"/>
</dbReference>
<dbReference type="PANTHER" id="PTHR43537">
    <property type="entry name" value="TRANSCRIPTIONAL REGULATOR, GNTR FAMILY"/>
    <property type="match status" value="1"/>
</dbReference>
<keyword evidence="3" id="KW-0804">Transcription</keyword>
<dbReference type="Proteomes" id="UP000626026">
    <property type="component" value="Unassembled WGS sequence"/>
</dbReference>
<evidence type="ECO:0000259" key="4">
    <source>
        <dbReference type="PROSITE" id="PS50949"/>
    </source>
</evidence>
<proteinExistence type="predicted"/>
<dbReference type="CDD" id="cd07377">
    <property type="entry name" value="WHTH_GntR"/>
    <property type="match status" value="1"/>
</dbReference>
<dbReference type="EMBL" id="JACTVA010000016">
    <property type="protein sequence ID" value="MBC9207384.1"/>
    <property type="molecule type" value="Genomic_DNA"/>
</dbReference>
<evidence type="ECO:0000313" key="6">
    <source>
        <dbReference type="Proteomes" id="UP000626026"/>
    </source>
</evidence>
<dbReference type="InterPro" id="IPR000524">
    <property type="entry name" value="Tscrpt_reg_HTH_GntR"/>
</dbReference>
<keyword evidence="1" id="KW-0805">Transcription regulation</keyword>
<evidence type="ECO:0000256" key="2">
    <source>
        <dbReference type="ARBA" id="ARBA00023125"/>
    </source>
</evidence>
<keyword evidence="6" id="KW-1185">Reference proteome</keyword>
<dbReference type="Pfam" id="PF07729">
    <property type="entry name" value="FCD"/>
    <property type="match status" value="1"/>
</dbReference>
<comment type="caution">
    <text evidence="5">The sequence shown here is derived from an EMBL/GenBank/DDBJ whole genome shotgun (WGS) entry which is preliminary data.</text>
</comment>
<feature type="domain" description="HTH gntR-type" evidence="4">
    <location>
        <begin position="13"/>
        <end position="80"/>
    </location>
</feature>
<dbReference type="InterPro" id="IPR008920">
    <property type="entry name" value="TF_FadR/GntR_C"/>
</dbReference>
<sequence>MDTVAPLSIADLAPLAQRVHARLREAIASGSLAPHARLSERGLAEMLGVSAAPVRDALRRLEAEGLVHTHPRRGSFVADLGPDQLRQLGRIRAALEGLAAGFAAERASKAEAAQLQAHLAPMRDATRTQDLPALAEANDALHAAILAIAGNAVLTRTLQSIRGYDELTRTRILAARPEEPGRALREHAGIVAAIRRGDAAAAETRMRAHTLRSMTLAFPQRQEETTE</sequence>
<dbReference type="InterPro" id="IPR036388">
    <property type="entry name" value="WH-like_DNA-bd_sf"/>
</dbReference>
<dbReference type="SMART" id="SM00345">
    <property type="entry name" value="HTH_GNTR"/>
    <property type="match status" value="1"/>
</dbReference>
<dbReference type="InterPro" id="IPR000485">
    <property type="entry name" value="AsnC-type_HTH_dom"/>
</dbReference>
<evidence type="ECO:0000313" key="5">
    <source>
        <dbReference type="EMBL" id="MBC9207384.1"/>
    </source>
</evidence>
<dbReference type="Gene3D" id="1.10.10.10">
    <property type="entry name" value="Winged helix-like DNA-binding domain superfamily/Winged helix DNA-binding domain"/>
    <property type="match status" value="1"/>
</dbReference>
<keyword evidence="2" id="KW-0238">DNA-binding</keyword>
<dbReference type="PRINTS" id="PR00035">
    <property type="entry name" value="HTHGNTR"/>
</dbReference>
<dbReference type="PRINTS" id="PR00033">
    <property type="entry name" value="HTHASNC"/>
</dbReference>
<accession>A0ABR7RM49</accession>
<dbReference type="Gene3D" id="1.20.120.530">
    <property type="entry name" value="GntR ligand-binding domain-like"/>
    <property type="match status" value="1"/>
</dbReference>
<protein>
    <submittedName>
        <fullName evidence="5">GntR family transcriptional regulator</fullName>
    </submittedName>
</protein>
<dbReference type="PANTHER" id="PTHR43537:SF5">
    <property type="entry name" value="UXU OPERON TRANSCRIPTIONAL REGULATOR"/>
    <property type="match status" value="1"/>
</dbReference>
<gene>
    <name evidence="5" type="ORF">IBL26_11095</name>
</gene>
<name>A0ABR7RM49_9PROT</name>
<dbReference type="InterPro" id="IPR036390">
    <property type="entry name" value="WH_DNA-bd_sf"/>
</dbReference>
<dbReference type="SMART" id="SM00895">
    <property type="entry name" value="FCD"/>
    <property type="match status" value="1"/>
</dbReference>
<dbReference type="RefSeq" id="WP_187784547.1">
    <property type="nucleotide sequence ID" value="NZ_JACTVA010000016.1"/>
</dbReference>
<evidence type="ECO:0000256" key="3">
    <source>
        <dbReference type="ARBA" id="ARBA00023163"/>
    </source>
</evidence>
<evidence type="ECO:0000256" key="1">
    <source>
        <dbReference type="ARBA" id="ARBA00023015"/>
    </source>
</evidence>
<dbReference type="PROSITE" id="PS50949">
    <property type="entry name" value="HTH_GNTR"/>
    <property type="match status" value="1"/>
</dbReference>
<reference evidence="5 6" key="1">
    <citation type="journal article" date="2013" name="Int. J. Syst. Evol. Microbiol.">
        <title>Roseomonas aerophila sp. nov., isolated from air.</title>
        <authorList>
            <person name="Kim S.J."/>
            <person name="Weon H.Y."/>
            <person name="Ahn J.H."/>
            <person name="Hong S.B."/>
            <person name="Seok S.J."/>
            <person name="Whang K.S."/>
            <person name="Kwon S.W."/>
        </authorList>
    </citation>
    <scope>NUCLEOTIDE SEQUENCE [LARGE SCALE GENOMIC DNA]</scope>
    <source>
        <strain evidence="5 6">NBRC 108923</strain>
    </source>
</reference>